<dbReference type="AlphaFoldDB" id="A0A2B4SIS7"/>
<protein>
    <recommendedName>
        <fullName evidence="3">Endonuclease/exonuclease/phosphatase domain-containing protein</fullName>
    </recommendedName>
</protein>
<dbReference type="EMBL" id="LSMT01000073">
    <property type="protein sequence ID" value="PFX28993.1"/>
    <property type="molecule type" value="Genomic_DNA"/>
</dbReference>
<dbReference type="InterPro" id="IPR036691">
    <property type="entry name" value="Endo/exonu/phosph_ase_sf"/>
</dbReference>
<feature type="non-terminal residue" evidence="1">
    <location>
        <position position="319"/>
    </location>
</feature>
<keyword evidence="2" id="KW-1185">Reference proteome</keyword>
<dbReference type="OrthoDB" id="5987290at2759"/>
<evidence type="ECO:0008006" key="3">
    <source>
        <dbReference type="Google" id="ProtNLM"/>
    </source>
</evidence>
<organism evidence="1 2">
    <name type="scientific">Stylophora pistillata</name>
    <name type="common">Smooth cauliflower coral</name>
    <dbReference type="NCBI Taxonomy" id="50429"/>
    <lineage>
        <taxon>Eukaryota</taxon>
        <taxon>Metazoa</taxon>
        <taxon>Cnidaria</taxon>
        <taxon>Anthozoa</taxon>
        <taxon>Hexacorallia</taxon>
        <taxon>Scleractinia</taxon>
        <taxon>Astrocoeniina</taxon>
        <taxon>Pocilloporidae</taxon>
        <taxon>Stylophora</taxon>
    </lineage>
</organism>
<dbReference type="Gene3D" id="3.60.10.10">
    <property type="entry name" value="Endonuclease/exonuclease/phosphatase"/>
    <property type="match status" value="1"/>
</dbReference>
<gene>
    <name evidence="1" type="ORF">AWC38_SpisGene6301</name>
</gene>
<sequence length="319" mass="36803">MTRRNVVIVGDFNSDMLYRTCNGTKLNRIFQSFNFWNIIKVPTRTSEHSNTLIDLILTNNISKVSSSDVINYCIADHKFTYVVYKLKTRDPKPFVKYVQNFKNVMKNPNDLKHDLESAPWWVCSTFDDIDDITWAWDCMYNDIVKGHVTLRKAKVRKCSLPWMNGEISKEINKRYKLLKGGDGISSTQKTWADYKAARNKRRKQQRNLLRDANNNEVSNDNEKVDLINSYFINIGKELAEKFLETDEKCQFVYRITPTIQDLEVYINKLKSDLKNLKPNKASGPDGISSRNFAVAGSSASDGLLMVFYYSMASSSFTDP</sequence>
<dbReference type="GO" id="GO:0031012">
    <property type="term" value="C:extracellular matrix"/>
    <property type="evidence" value="ECO:0007669"/>
    <property type="project" value="TreeGrafter"/>
</dbReference>
<dbReference type="SUPFAM" id="SSF56219">
    <property type="entry name" value="DNase I-like"/>
    <property type="match status" value="1"/>
</dbReference>
<dbReference type="PANTHER" id="PTHR33395:SF22">
    <property type="entry name" value="REVERSE TRANSCRIPTASE DOMAIN-CONTAINING PROTEIN"/>
    <property type="match status" value="1"/>
</dbReference>
<evidence type="ECO:0000313" key="2">
    <source>
        <dbReference type="Proteomes" id="UP000225706"/>
    </source>
</evidence>
<evidence type="ECO:0000313" key="1">
    <source>
        <dbReference type="EMBL" id="PFX28993.1"/>
    </source>
</evidence>
<dbReference type="Proteomes" id="UP000225706">
    <property type="component" value="Unassembled WGS sequence"/>
</dbReference>
<comment type="caution">
    <text evidence="1">The sequence shown here is derived from an EMBL/GenBank/DDBJ whole genome shotgun (WGS) entry which is preliminary data.</text>
</comment>
<reference evidence="2" key="1">
    <citation type="journal article" date="2017" name="bioRxiv">
        <title>Comparative analysis of the genomes of Stylophora pistillata and Acropora digitifera provides evidence for extensive differences between species of corals.</title>
        <authorList>
            <person name="Voolstra C.R."/>
            <person name="Li Y."/>
            <person name="Liew Y.J."/>
            <person name="Baumgarten S."/>
            <person name="Zoccola D."/>
            <person name="Flot J.-F."/>
            <person name="Tambutte S."/>
            <person name="Allemand D."/>
            <person name="Aranda M."/>
        </authorList>
    </citation>
    <scope>NUCLEOTIDE SEQUENCE [LARGE SCALE GENOMIC DNA]</scope>
</reference>
<name>A0A2B4SIS7_STYPI</name>
<accession>A0A2B4SIS7</accession>
<dbReference type="PANTHER" id="PTHR33395">
    <property type="entry name" value="TRANSCRIPTASE, PUTATIVE-RELATED-RELATED"/>
    <property type="match status" value="1"/>
</dbReference>
<proteinExistence type="predicted"/>